<proteinExistence type="predicted"/>
<reference evidence="1" key="1">
    <citation type="submission" date="2020-05" db="EMBL/GenBank/DDBJ databases">
        <authorList>
            <person name="Chiriac C."/>
            <person name="Salcher M."/>
            <person name="Ghai R."/>
            <person name="Kavagutti S V."/>
        </authorList>
    </citation>
    <scope>NUCLEOTIDE SEQUENCE</scope>
</reference>
<organism evidence="1">
    <name type="scientific">freshwater metagenome</name>
    <dbReference type="NCBI Taxonomy" id="449393"/>
    <lineage>
        <taxon>unclassified sequences</taxon>
        <taxon>metagenomes</taxon>
        <taxon>ecological metagenomes</taxon>
    </lineage>
</organism>
<gene>
    <name evidence="1" type="ORF">UFOPK2234_00353</name>
</gene>
<evidence type="ECO:0000313" key="1">
    <source>
        <dbReference type="EMBL" id="CAB4649233.1"/>
    </source>
</evidence>
<protein>
    <submittedName>
        <fullName evidence="1">Unannotated protein</fullName>
    </submittedName>
</protein>
<dbReference type="AlphaFoldDB" id="A0A6J6KL72"/>
<sequence>MASTIKKIAVLTVAAILLTSCGSGQTAETRTIKQVTDGVEAQSNEIRLRNIKIIKNNLSQGILVGTLVNWSESSDALVGISIDAVPAQLSAPSFDLLRNKPITFVGESANADAFALITKNAGERLPITFTFATASPVTVDALVVQQEGIYESLQRVIQTQTPVVSDEVKP</sequence>
<dbReference type="PROSITE" id="PS51257">
    <property type="entry name" value="PROKAR_LIPOPROTEIN"/>
    <property type="match status" value="1"/>
</dbReference>
<accession>A0A6J6KL72</accession>
<dbReference type="EMBL" id="CAEZWG010000048">
    <property type="protein sequence ID" value="CAB4649233.1"/>
    <property type="molecule type" value="Genomic_DNA"/>
</dbReference>
<name>A0A6J6KL72_9ZZZZ</name>